<dbReference type="SUPFAM" id="SSF51735">
    <property type="entry name" value="NAD(P)-binding Rossmann-fold domains"/>
    <property type="match status" value="1"/>
</dbReference>
<dbReference type="InterPro" id="IPR036291">
    <property type="entry name" value="NAD(P)-bd_dom_sf"/>
</dbReference>
<comment type="similarity">
    <text evidence="1">Belongs to the NAD(P)-dependent epimerase/dehydratase family. SDR39U1 subfamily.</text>
</comment>
<dbReference type="NCBIfam" id="TIGR01777">
    <property type="entry name" value="yfcH"/>
    <property type="match status" value="1"/>
</dbReference>
<protein>
    <submittedName>
        <fullName evidence="4">TIGR01777 family oxidoreductase</fullName>
    </submittedName>
</protein>
<proteinExistence type="inferred from homology"/>
<organism evidence="4 5">
    <name type="scientific">Marinoscillum luteum</name>
    <dbReference type="NCBI Taxonomy" id="861051"/>
    <lineage>
        <taxon>Bacteria</taxon>
        <taxon>Pseudomonadati</taxon>
        <taxon>Bacteroidota</taxon>
        <taxon>Cytophagia</taxon>
        <taxon>Cytophagales</taxon>
        <taxon>Reichenbachiellaceae</taxon>
        <taxon>Marinoscillum</taxon>
    </lineage>
</organism>
<evidence type="ECO:0000313" key="5">
    <source>
        <dbReference type="Proteomes" id="UP001610063"/>
    </source>
</evidence>
<feature type="domain" description="DUF1731" evidence="3">
    <location>
        <begin position="251"/>
        <end position="297"/>
    </location>
</feature>
<comment type="caution">
    <text evidence="4">The sequence shown here is derived from an EMBL/GenBank/DDBJ whole genome shotgun (WGS) entry which is preliminary data.</text>
</comment>
<evidence type="ECO:0000313" key="4">
    <source>
        <dbReference type="EMBL" id="MFH6983232.1"/>
    </source>
</evidence>
<dbReference type="Pfam" id="PF01370">
    <property type="entry name" value="Epimerase"/>
    <property type="match status" value="1"/>
</dbReference>
<feature type="domain" description="NAD-dependent epimerase/dehydratase" evidence="2">
    <location>
        <begin position="4"/>
        <end position="125"/>
    </location>
</feature>
<dbReference type="RefSeq" id="WP_395416787.1">
    <property type="nucleotide sequence ID" value="NZ_JBIPKE010000014.1"/>
</dbReference>
<keyword evidence="5" id="KW-1185">Reference proteome</keyword>
<dbReference type="Gene3D" id="3.40.50.720">
    <property type="entry name" value="NAD(P)-binding Rossmann-like Domain"/>
    <property type="match status" value="1"/>
</dbReference>
<dbReference type="PANTHER" id="PTHR11092:SF0">
    <property type="entry name" value="EPIMERASE FAMILY PROTEIN SDR39U1"/>
    <property type="match status" value="1"/>
</dbReference>
<dbReference type="Proteomes" id="UP001610063">
    <property type="component" value="Unassembled WGS sequence"/>
</dbReference>
<dbReference type="InterPro" id="IPR010099">
    <property type="entry name" value="SDR39U1"/>
</dbReference>
<evidence type="ECO:0000259" key="3">
    <source>
        <dbReference type="Pfam" id="PF08338"/>
    </source>
</evidence>
<dbReference type="EMBL" id="JBIPKE010000014">
    <property type="protein sequence ID" value="MFH6983232.1"/>
    <property type="molecule type" value="Genomic_DNA"/>
</dbReference>
<sequence length="299" mass="32532">MAKILITGGSGLVGTHLSKMLKNAGNEVAHLSRSTDSSREFPSFTWNLAKRFIEEEAFIGVDHIIHLAGAGVADKRWTNDRKKVILESRIGGIKLLHEYVSRLGVRLKSFISASAIGYYGSDTGSAVVAETSPSGDDFLAQVVKAWEAEADTFAEMTTVSKVRVGVVLSDKGGAMTEILKPIRYFVGAPLGTGKQWMSWIHIDDLCRIFQFVMEKELAGTYNATAPNPVTNEALTKLLAKSINKPLFLPNVPAMMMKLLLGEMSQIVLGGSNVSSAQIQEHGFKFSFTQIDHAIDDLLG</sequence>
<dbReference type="Pfam" id="PF08338">
    <property type="entry name" value="DUF1731"/>
    <property type="match status" value="1"/>
</dbReference>
<dbReference type="PANTHER" id="PTHR11092">
    <property type="entry name" value="SUGAR NUCLEOTIDE EPIMERASE RELATED"/>
    <property type="match status" value="1"/>
</dbReference>
<evidence type="ECO:0000256" key="1">
    <source>
        <dbReference type="ARBA" id="ARBA00009353"/>
    </source>
</evidence>
<reference evidence="4 5" key="1">
    <citation type="journal article" date="2013" name="Int. J. Syst. Evol. Microbiol.">
        <title>Marinoscillum luteum sp. nov., isolated from marine sediment.</title>
        <authorList>
            <person name="Cha I.T."/>
            <person name="Park S.J."/>
            <person name="Kim S.J."/>
            <person name="Kim J.G."/>
            <person name="Jung M.Y."/>
            <person name="Shin K.S."/>
            <person name="Kwon K.K."/>
            <person name="Yang S.H."/>
            <person name="Seo Y.S."/>
            <person name="Rhee S.K."/>
        </authorList>
    </citation>
    <scope>NUCLEOTIDE SEQUENCE [LARGE SCALE GENOMIC DNA]</scope>
    <source>
        <strain evidence="4 5">KCTC 23939</strain>
    </source>
</reference>
<dbReference type="InterPro" id="IPR013549">
    <property type="entry name" value="DUF1731"/>
</dbReference>
<dbReference type="InterPro" id="IPR001509">
    <property type="entry name" value="Epimerase_deHydtase"/>
</dbReference>
<evidence type="ECO:0000259" key="2">
    <source>
        <dbReference type="Pfam" id="PF01370"/>
    </source>
</evidence>
<accession>A0ABW7N704</accession>
<gene>
    <name evidence="4" type="ORF">ACHKAR_07270</name>
</gene>
<name>A0ABW7N704_9BACT</name>